<keyword evidence="5" id="KW-1185">Reference proteome</keyword>
<dbReference type="InterPro" id="IPR002213">
    <property type="entry name" value="UDP_glucos_trans"/>
</dbReference>
<gene>
    <name evidence="4" type="primary">3GGT_1</name>
    <name evidence="4" type="ORF">CFP56_032046</name>
</gene>
<evidence type="ECO:0000256" key="3">
    <source>
        <dbReference type="ARBA" id="ARBA00022679"/>
    </source>
</evidence>
<dbReference type="SUPFAM" id="SSF53756">
    <property type="entry name" value="UDP-Glycosyltransferase/glycogen phosphorylase"/>
    <property type="match status" value="1"/>
</dbReference>
<evidence type="ECO:0000313" key="4">
    <source>
        <dbReference type="EMBL" id="KAK7826623.1"/>
    </source>
</evidence>
<proteinExistence type="inferred from homology"/>
<dbReference type="GO" id="GO:0035251">
    <property type="term" value="F:UDP-glucosyltransferase activity"/>
    <property type="evidence" value="ECO:0007669"/>
    <property type="project" value="InterPro"/>
</dbReference>
<keyword evidence="2" id="KW-0328">Glycosyltransferase</keyword>
<dbReference type="InterPro" id="IPR050481">
    <property type="entry name" value="UDP-glycosyltransf_plant"/>
</dbReference>
<comment type="caution">
    <text evidence="4">The sequence shown here is derived from an EMBL/GenBank/DDBJ whole genome shotgun (WGS) entry which is preliminary data.</text>
</comment>
<reference evidence="4 5" key="1">
    <citation type="journal article" date="2018" name="Sci. Data">
        <title>The draft genome sequence of cork oak.</title>
        <authorList>
            <person name="Ramos A.M."/>
            <person name="Usie A."/>
            <person name="Barbosa P."/>
            <person name="Barros P.M."/>
            <person name="Capote T."/>
            <person name="Chaves I."/>
            <person name="Simoes F."/>
            <person name="Abreu I."/>
            <person name="Carrasquinho I."/>
            <person name="Faro C."/>
            <person name="Guimaraes J.B."/>
            <person name="Mendonca D."/>
            <person name="Nobrega F."/>
            <person name="Rodrigues L."/>
            <person name="Saibo N.J.M."/>
            <person name="Varela M.C."/>
            <person name="Egas C."/>
            <person name="Matos J."/>
            <person name="Miguel C.M."/>
            <person name="Oliveira M.M."/>
            <person name="Ricardo C.P."/>
            <person name="Goncalves S."/>
        </authorList>
    </citation>
    <scope>NUCLEOTIDE SEQUENCE [LARGE SCALE GENOMIC DNA]</scope>
    <source>
        <strain evidence="5">cv. HL8</strain>
    </source>
</reference>
<accession>A0AAW0JI25</accession>
<dbReference type="Gene3D" id="3.40.50.2000">
    <property type="entry name" value="Glycogen Phosphorylase B"/>
    <property type="match status" value="2"/>
</dbReference>
<dbReference type="PANTHER" id="PTHR48049:SF34">
    <property type="entry name" value="UDP-GLYCOSYLTRANSFERASE 79B30-LIKE"/>
    <property type="match status" value="1"/>
</dbReference>
<dbReference type="Pfam" id="PF00201">
    <property type="entry name" value="UDPGT"/>
    <property type="match status" value="1"/>
</dbReference>
<dbReference type="CDD" id="cd03784">
    <property type="entry name" value="GT1_Gtf-like"/>
    <property type="match status" value="1"/>
</dbReference>
<evidence type="ECO:0000256" key="2">
    <source>
        <dbReference type="ARBA" id="ARBA00022676"/>
    </source>
</evidence>
<dbReference type="Proteomes" id="UP000237347">
    <property type="component" value="Unassembled WGS sequence"/>
</dbReference>
<dbReference type="EMBL" id="PKMF04000542">
    <property type="protein sequence ID" value="KAK7826623.1"/>
    <property type="molecule type" value="Genomic_DNA"/>
</dbReference>
<organism evidence="4 5">
    <name type="scientific">Quercus suber</name>
    <name type="common">Cork oak</name>
    <dbReference type="NCBI Taxonomy" id="58331"/>
    <lineage>
        <taxon>Eukaryota</taxon>
        <taxon>Viridiplantae</taxon>
        <taxon>Streptophyta</taxon>
        <taxon>Embryophyta</taxon>
        <taxon>Tracheophyta</taxon>
        <taxon>Spermatophyta</taxon>
        <taxon>Magnoliopsida</taxon>
        <taxon>eudicotyledons</taxon>
        <taxon>Gunneridae</taxon>
        <taxon>Pentapetalae</taxon>
        <taxon>rosids</taxon>
        <taxon>fabids</taxon>
        <taxon>Fagales</taxon>
        <taxon>Fagaceae</taxon>
        <taxon>Quercus</taxon>
    </lineage>
</organism>
<sequence length="376" mass="42036">MVATSLHLLETFNLYPDLITFVPIIVPHIDGLPPGAETTSDVPVHLQPLIMTAMDRTKSDIELLLLNLKPDIVVFDFAYWLPKLARSLVSLSIKLHNHEAREFAALKAMKFGSNVIFYDRLCASLSQCDATGFRTCREIEGSYIDNLGSHFGKPVFLSGPIIPNPPTSTLEEKWIKWLGKFKARSIIYCALGSECTLKRYQFQELVLGFELSGWPFLAALKPPLGAGSIEEALPEGLEERVQGRGVVHGGWVQQLRIFEHPSIGCFITHCGLSSLFEGLMNQCQLVLFPHAGDQYFNARIMSNNLKVGVEIEKEEEDGLFTKESVCKAVRTVMEDDNEVGREVKANHAKLRDLLSSEYLESSYIDSFCQNLQDLVG</sequence>
<dbReference type="AlphaFoldDB" id="A0AAW0JI25"/>
<dbReference type="PANTHER" id="PTHR48049">
    <property type="entry name" value="GLYCOSYLTRANSFERASE"/>
    <property type="match status" value="1"/>
</dbReference>
<dbReference type="FunFam" id="3.40.50.2000:FF:000037">
    <property type="entry name" value="Glycosyltransferase"/>
    <property type="match status" value="1"/>
</dbReference>
<protein>
    <submittedName>
        <fullName evidence="4">Anthocyanidin 3-o-glucoside 2''-o-glucosyltransferase</fullName>
    </submittedName>
</protein>
<evidence type="ECO:0000256" key="1">
    <source>
        <dbReference type="ARBA" id="ARBA00009995"/>
    </source>
</evidence>
<comment type="similarity">
    <text evidence="1">Belongs to the UDP-glycosyltransferase family.</text>
</comment>
<name>A0AAW0JI25_QUESU</name>
<keyword evidence="3" id="KW-0808">Transferase</keyword>
<evidence type="ECO:0000313" key="5">
    <source>
        <dbReference type="Proteomes" id="UP000237347"/>
    </source>
</evidence>